<dbReference type="SUPFAM" id="SSF144232">
    <property type="entry name" value="HIT/MYND zinc finger-like"/>
    <property type="match status" value="1"/>
</dbReference>
<dbReference type="PANTHER" id="PTHR13244:SF7">
    <property type="entry name" value="ZINC FINGER MYND DOMAIN-CONTAINING PROTEIN 10"/>
    <property type="match status" value="1"/>
</dbReference>
<dbReference type="EMBL" id="WNYA01001350">
    <property type="protein sequence ID" value="KAG8545937.1"/>
    <property type="molecule type" value="Genomic_DNA"/>
</dbReference>
<dbReference type="AlphaFoldDB" id="A0AAV6Z8S0"/>
<dbReference type="SUPFAM" id="SSF144020">
    <property type="entry name" value="FdhE-like"/>
    <property type="match status" value="1"/>
</dbReference>
<dbReference type="GO" id="GO:0044458">
    <property type="term" value="P:motile cilium assembly"/>
    <property type="evidence" value="ECO:0007669"/>
    <property type="project" value="TreeGrafter"/>
</dbReference>
<evidence type="ECO:0000313" key="2">
    <source>
        <dbReference type="Proteomes" id="UP000824782"/>
    </source>
</evidence>
<sequence length="162" mass="18604">MYVHSDCNQQQIQNSEWQTAPAPRTPCVTAVTYLSLQLRSHLTDVLVDQLPNLAELQRYLAHLSVSEPEPPRKELVLEQLPEVWDSIIRENSGKWKAIAKHQVTHNFSPSDSDLRHQAQRWAQTYNMDVMEALVPDKPKCGSCGAEATKRCSRCQSEWYCNR</sequence>
<dbReference type="Proteomes" id="UP000824782">
    <property type="component" value="Unassembled WGS sequence"/>
</dbReference>
<protein>
    <recommendedName>
        <fullName evidence="3">MYND-type domain-containing protein</fullName>
    </recommendedName>
</protein>
<accession>A0AAV6Z8S0</accession>
<dbReference type="InterPro" id="IPR052298">
    <property type="entry name" value="ZMYND10"/>
</dbReference>
<dbReference type="PANTHER" id="PTHR13244">
    <property type="entry name" value="ZINC FINGER MYND DOMAIN CONTAINING PROTEIN 10"/>
    <property type="match status" value="1"/>
</dbReference>
<reference evidence="1" key="1">
    <citation type="thesis" date="2020" institute="ProQuest LLC" country="789 East Eisenhower Parkway, Ann Arbor, MI, USA">
        <title>Comparative Genomics and Chromosome Evolution.</title>
        <authorList>
            <person name="Mudd A.B."/>
        </authorList>
    </citation>
    <scope>NUCLEOTIDE SEQUENCE</scope>
    <source>
        <strain evidence="1">237g6f4</strain>
        <tissue evidence="1">Blood</tissue>
    </source>
</reference>
<gene>
    <name evidence="1" type="ORF">GDO81_020081</name>
</gene>
<evidence type="ECO:0008006" key="3">
    <source>
        <dbReference type="Google" id="ProtNLM"/>
    </source>
</evidence>
<dbReference type="GO" id="GO:0036158">
    <property type="term" value="P:outer dynein arm assembly"/>
    <property type="evidence" value="ECO:0007669"/>
    <property type="project" value="TreeGrafter"/>
</dbReference>
<comment type="caution">
    <text evidence="1">The sequence shown here is derived from an EMBL/GenBank/DDBJ whole genome shotgun (WGS) entry which is preliminary data.</text>
</comment>
<dbReference type="InterPro" id="IPR024064">
    <property type="entry name" value="FdhE-like_sf"/>
</dbReference>
<proteinExistence type="predicted"/>
<keyword evidence="2" id="KW-1185">Reference proteome</keyword>
<dbReference type="GO" id="GO:0005737">
    <property type="term" value="C:cytoplasm"/>
    <property type="evidence" value="ECO:0007669"/>
    <property type="project" value="TreeGrafter"/>
</dbReference>
<evidence type="ECO:0000313" key="1">
    <source>
        <dbReference type="EMBL" id="KAG8545937.1"/>
    </source>
</evidence>
<dbReference type="GO" id="GO:0036159">
    <property type="term" value="P:inner dynein arm assembly"/>
    <property type="evidence" value="ECO:0007669"/>
    <property type="project" value="TreeGrafter"/>
</dbReference>
<dbReference type="GO" id="GO:0034451">
    <property type="term" value="C:centriolar satellite"/>
    <property type="evidence" value="ECO:0007669"/>
    <property type="project" value="TreeGrafter"/>
</dbReference>
<organism evidence="1 2">
    <name type="scientific">Engystomops pustulosus</name>
    <name type="common">Tungara frog</name>
    <name type="synonym">Physalaemus pustulosus</name>
    <dbReference type="NCBI Taxonomy" id="76066"/>
    <lineage>
        <taxon>Eukaryota</taxon>
        <taxon>Metazoa</taxon>
        <taxon>Chordata</taxon>
        <taxon>Craniata</taxon>
        <taxon>Vertebrata</taxon>
        <taxon>Euteleostomi</taxon>
        <taxon>Amphibia</taxon>
        <taxon>Batrachia</taxon>
        <taxon>Anura</taxon>
        <taxon>Neobatrachia</taxon>
        <taxon>Hyloidea</taxon>
        <taxon>Leptodactylidae</taxon>
        <taxon>Leiuperinae</taxon>
        <taxon>Engystomops</taxon>
    </lineage>
</organism>
<name>A0AAV6Z8S0_ENGPU</name>
<dbReference type="Gene3D" id="6.10.140.2220">
    <property type="match status" value="1"/>
</dbReference>